<reference evidence="4" key="1">
    <citation type="journal article" date="2019" name="Int. J. Syst. Evol. Microbiol.">
        <title>The Global Catalogue of Microorganisms (GCM) 10K type strain sequencing project: providing services to taxonomists for standard genome sequencing and annotation.</title>
        <authorList>
            <consortium name="The Broad Institute Genomics Platform"/>
            <consortium name="The Broad Institute Genome Sequencing Center for Infectious Disease"/>
            <person name="Wu L."/>
            <person name="Ma J."/>
        </authorList>
    </citation>
    <scope>NUCLEOTIDE SEQUENCE [LARGE SCALE GENOMIC DNA]</scope>
    <source>
        <strain evidence="4">NBRC 108755</strain>
    </source>
</reference>
<protein>
    <recommendedName>
        <fullName evidence="2">Antitoxin</fullName>
    </recommendedName>
</protein>
<dbReference type="NCBIfam" id="TIGR01552">
    <property type="entry name" value="phd_fam"/>
    <property type="match status" value="1"/>
</dbReference>
<organism evidence="3 4">
    <name type="scientific">Homoserinibacter gongjuensis</name>
    <dbReference type="NCBI Taxonomy" id="1162968"/>
    <lineage>
        <taxon>Bacteria</taxon>
        <taxon>Bacillati</taxon>
        <taxon>Actinomycetota</taxon>
        <taxon>Actinomycetes</taxon>
        <taxon>Micrococcales</taxon>
        <taxon>Microbacteriaceae</taxon>
        <taxon>Homoserinibacter</taxon>
    </lineage>
</organism>
<dbReference type="Proteomes" id="UP001157069">
    <property type="component" value="Unassembled WGS sequence"/>
</dbReference>
<dbReference type="SUPFAM" id="SSF143120">
    <property type="entry name" value="YefM-like"/>
    <property type="match status" value="1"/>
</dbReference>
<dbReference type="InterPro" id="IPR006442">
    <property type="entry name" value="Antitoxin_Phd/YefM"/>
</dbReference>
<comment type="similarity">
    <text evidence="1 2">Belongs to the phD/YefM antitoxin family.</text>
</comment>
<evidence type="ECO:0000313" key="4">
    <source>
        <dbReference type="Proteomes" id="UP001157069"/>
    </source>
</evidence>
<evidence type="ECO:0000256" key="2">
    <source>
        <dbReference type="RuleBase" id="RU362080"/>
    </source>
</evidence>
<evidence type="ECO:0000256" key="1">
    <source>
        <dbReference type="ARBA" id="ARBA00009981"/>
    </source>
</evidence>
<dbReference type="InterPro" id="IPR036165">
    <property type="entry name" value="YefM-like_sf"/>
</dbReference>
<dbReference type="EMBL" id="BSVA01000001">
    <property type="protein sequence ID" value="GMA90651.1"/>
    <property type="molecule type" value="Genomic_DNA"/>
</dbReference>
<evidence type="ECO:0000313" key="3">
    <source>
        <dbReference type="EMBL" id="GMA90651.1"/>
    </source>
</evidence>
<sequence length="95" mass="10264">MRRINVSQARQTLPAQLDRVAAGEEVSITRHGRVVAVLVRPDVLASRRASAAWDRSAHVAALLETARTQPVRTAAIDDERAGQLAEAARASRSGR</sequence>
<gene>
    <name evidence="3" type="ORF">GCM10025869_11800</name>
</gene>
<keyword evidence="4" id="KW-1185">Reference proteome</keyword>
<name>A0ABQ6JVJ3_9MICO</name>
<proteinExistence type="inferred from homology"/>
<dbReference type="Pfam" id="PF02604">
    <property type="entry name" value="PhdYeFM_antitox"/>
    <property type="match status" value="1"/>
</dbReference>
<dbReference type="Gene3D" id="3.40.1620.10">
    <property type="entry name" value="YefM-like domain"/>
    <property type="match status" value="1"/>
</dbReference>
<accession>A0ABQ6JVJ3</accession>
<comment type="caution">
    <text evidence="3">The sequence shown here is derived from an EMBL/GenBank/DDBJ whole genome shotgun (WGS) entry which is preliminary data.</text>
</comment>
<comment type="function">
    <text evidence="2">Antitoxin component of a type II toxin-antitoxin (TA) system.</text>
</comment>